<name>A0A9E5DDH5_9EURY</name>
<accession>A0A9E5DDH5</accession>
<dbReference type="GO" id="GO:0009265">
    <property type="term" value="P:2'-deoxyribonucleotide biosynthetic process"/>
    <property type="evidence" value="ECO:0007669"/>
    <property type="project" value="TreeGrafter"/>
</dbReference>
<proteinExistence type="predicted"/>
<dbReference type="SUPFAM" id="SSF51998">
    <property type="entry name" value="PFL-like glycyl radical enzymes"/>
    <property type="match status" value="1"/>
</dbReference>
<protein>
    <submittedName>
        <fullName evidence="1">Uncharacterized protein</fullName>
    </submittedName>
</protein>
<evidence type="ECO:0000313" key="1">
    <source>
        <dbReference type="EMBL" id="MCM1987868.1"/>
    </source>
</evidence>
<reference evidence="1" key="1">
    <citation type="journal article" date="2021" name="mSystems">
        <title>Bacteria and Archaea Synergistically Convert Glycine Betaine to Biogenic Methane in the Formosa Cold Seep of the South China Sea.</title>
        <authorList>
            <person name="Li L."/>
            <person name="Zhang W."/>
            <person name="Zhang S."/>
            <person name="Song L."/>
            <person name="Sun Q."/>
            <person name="Zhang H."/>
            <person name="Xiang H."/>
            <person name="Dong X."/>
        </authorList>
    </citation>
    <scope>NUCLEOTIDE SEQUENCE</scope>
    <source>
        <strain evidence="1">LLY</strain>
    </source>
</reference>
<evidence type="ECO:0000313" key="2">
    <source>
        <dbReference type="Proteomes" id="UP001056766"/>
    </source>
</evidence>
<organism evidence="1 2">
    <name type="scientific">Methanococcoides seepicolus</name>
    <dbReference type="NCBI Taxonomy" id="2828780"/>
    <lineage>
        <taxon>Archaea</taxon>
        <taxon>Methanobacteriati</taxon>
        <taxon>Methanobacteriota</taxon>
        <taxon>Stenosarchaea group</taxon>
        <taxon>Methanomicrobia</taxon>
        <taxon>Methanosarcinales</taxon>
        <taxon>Methanosarcinaceae</taxon>
        <taxon>Methanococcoides</taxon>
    </lineage>
</organism>
<dbReference type="PANTHER" id="PTHR21075">
    <property type="entry name" value="ANAEROBIC RIBONUCLEOSIDE-TRIPHOSPHATE REDUCTASE"/>
    <property type="match status" value="1"/>
</dbReference>
<reference evidence="1" key="2">
    <citation type="submission" date="2021-04" db="EMBL/GenBank/DDBJ databases">
        <authorList>
            <person name="Dong X."/>
        </authorList>
    </citation>
    <scope>NUCLEOTIDE SEQUENCE</scope>
    <source>
        <strain evidence="1">LLY</strain>
    </source>
</reference>
<dbReference type="GO" id="GO:0031250">
    <property type="term" value="C:anaerobic ribonucleoside-triphosphate reductase complex"/>
    <property type="evidence" value="ECO:0007669"/>
    <property type="project" value="TreeGrafter"/>
</dbReference>
<dbReference type="AlphaFoldDB" id="A0A9E5DDH5"/>
<gene>
    <name evidence="1" type="ORF">KDK67_12935</name>
</gene>
<keyword evidence="2" id="KW-1185">Reference proteome</keyword>
<dbReference type="Pfam" id="PF13597">
    <property type="entry name" value="NRDD"/>
    <property type="match status" value="1"/>
</dbReference>
<dbReference type="InterPro" id="IPR012833">
    <property type="entry name" value="NrdD"/>
</dbReference>
<sequence length="126" mass="14380">MTDIRRVENMSEREMMSVDKLYAMPLSRFVERCVAWCDEFNDGKEMKIEGNDVCPVQLWVMANGSNCPGETVVDLIATCKVCGDPVCPDCMNHNVHQLSRVTGYLSNVSGWNEAKKQELKDRNRNF</sequence>
<dbReference type="PANTHER" id="PTHR21075:SF0">
    <property type="entry name" value="ANAEROBIC RIBONUCLEOSIDE-TRIPHOSPHATE REDUCTASE"/>
    <property type="match status" value="1"/>
</dbReference>
<dbReference type="Proteomes" id="UP001056766">
    <property type="component" value="Unassembled WGS sequence"/>
</dbReference>
<dbReference type="GO" id="GO:0006260">
    <property type="term" value="P:DNA replication"/>
    <property type="evidence" value="ECO:0007669"/>
    <property type="project" value="InterPro"/>
</dbReference>
<dbReference type="GO" id="GO:0004748">
    <property type="term" value="F:ribonucleoside-diphosphate reductase activity, thioredoxin disulfide as acceptor"/>
    <property type="evidence" value="ECO:0007669"/>
    <property type="project" value="TreeGrafter"/>
</dbReference>
<comment type="caution">
    <text evidence="1">The sequence shown here is derived from an EMBL/GenBank/DDBJ whole genome shotgun (WGS) entry which is preliminary data.</text>
</comment>
<dbReference type="EMBL" id="JAGSOI010000084">
    <property type="protein sequence ID" value="MCM1987868.1"/>
    <property type="molecule type" value="Genomic_DNA"/>
</dbReference>
<dbReference type="GO" id="GO:0008998">
    <property type="term" value="F:ribonucleoside-triphosphate reductase (thioredoxin) activity"/>
    <property type="evidence" value="ECO:0007669"/>
    <property type="project" value="InterPro"/>
</dbReference>